<keyword evidence="2" id="KW-1185">Reference proteome</keyword>
<organism evidence="1 2">
    <name type="scientific">Terrapene triunguis</name>
    <name type="common">Three-toed box turtle</name>
    <dbReference type="NCBI Taxonomy" id="2587831"/>
    <lineage>
        <taxon>Eukaryota</taxon>
        <taxon>Metazoa</taxon>
        <taxon>Chordata</taxon>
        <taxon>Craniata</taxon>
        <taxon>Vertebrata</taxon>
        <taxon>Euteleostomi</taxon>
        <taxon>Archelosauria</taxon>
        <taxon>Testudinata</taxon>
        <taxon>Testudines</taxon>
        <taxon>Cryptodira</taxon>
        <taxon>Durocryptodira</taxon>
        <taxon>Testudinoidea</taxon>
        <taxon>Emydidae</taxon>
        <taxon>Terrapene</taxon>
    </lineage>
</organism>
<accession>A0A674IT92</accession>
<name>A0A674IT92_9SAUR</name>
<protein>
    <recommendedName>
        <fullName evidence="3">Thymidine kinase</fullName>
    </recommendedName>
</protein>
<reference evidence="1" key="2">
    <citation type="submission" date="2025-09" db="UniProtKB">
        <authorList>
            <consortium name="Ensembl"/>
        </authorList>
    </citation>
    <scope>IDENTIFICATION</scope>
</reference>
<dbReference type="InParanoid" id="A0A674IT92"/>
<evidence type="ECO:0008006" key="3">
    <source>
        <dbReference type="Google" id="ProtNLM"/>
    </source>
</evidence>
<evidence type="ECO:0000313" key="1">
    <source>
        <dbReference type="Ensembl" id="ENSTMTP00000011423.1"/>
    </source>
</evidence>
<proteinExistence type="predicted"/>
<dbReference type="AlphaFoldDB" id="A0A674IT92"/>
<reference evidence="1" key="1">
    <citation type="submission" date="2025-08" db="UniProtKB">
        <authorList>
            <consortium name="Ensembl"/>
        </authorList>
    </citation>
    <scope>IDENTIFICATION</scope>
</reference>
<sequence length="61" mass="6938">MRTHVSILLKGTFLVGKTSLIMSLVSEEFPEEVGHPYLCFSARKATYHSQKCAWKLKLVNL</sequence>
<evidence type="ECO:0000313" key="2">
    <source>
        <dbReference type="Proteomes" id="UP000472274"/>
    </source>
</evidence>
<dbReference type="Proteomes" id="UP000472274">
    <property type="component" value="Unplaced"/>
</dbReference>
<dbReference type="Ensembl" id="ENSTMTT00000011807.1">
    <property type="protein sequence ID" value="ENSTMTP00000011423.1"/>
    <property type="gene ID" value="ENSTMTG00000008276.1"/>
</dbReference>